<evidence type="ECO:0000313" key="5">
    <source>
        <dbReference type="EMBL" id="ABF42825.1"/>
    </source>
</evidence>
<dbReference type="InterPro" id="IPR027417">
    <property type="entry name" value="P-loop_NTPase"/>
</dbReference>
<proteinExistence type="inferred from homology"/>
<dbReference type="GO" id="GO:0005737">
    <property type="term" value="C:cytoplasm"/>
    <property type="evidence" value="ECO:0007669"/>
    <property type="project" value="TreeGrafter"/>
</dbReference>
<keyword evidence="6" id="KW-1185">Reference proteome</keyword>
<dbReference type="AlphaFoldDB" id="Q1IJX5"/>
<dbReference type="KEGG" id="aba:Acid345_3825"/>
<dbReference type="Gene3D" id="3.40.50.300">
    <property type="entry name" value="P-loop containing nucleotide triphosphate hydrolases"/>
    <property type="match status" value="1"/>
</dbReference>
<sequence>MALLTFSGIDCCGKSTQIELLMEQLKSRGNAVSYMWLRLGYTPGFQGLKSLLRRVAGKKAAPAGNSPQRERFMKQGWKRRLWLYLAIGDMFWQTAVVTRWKRSADIIVICDRYLRDSEFDLAMNFPEDTVTRWWSWRLMSALAARPDVALLMDLSFEESLRRSLAKSEPFPDSEDRRRERAEMYRNSVRDGQWHVIDATRDIADIHGEIMGLVLGVDAPLVAGVGGRN</sequence>
<evidence type="ECO:0000256" key="3">
    <source>
        <dbReference type="ARBA" id="ARBA00022840"/>
    </source>
</evidence>
<keyword evidence="5" id="KW-0418">Kinase</keyword>
<dbReference type="GO" id="GO:0004798">
    <property type="term" value="F:dTMP kinase activity"/>
    <property type="evidence" value="ECO:0007669"/>
    <property type="project" value="TreeGrafter"/>
</dbReference>
<evidence type="ECO:0000256" key="2">
    <source>
        <dbReference type="ARBA" id="ARBA00022741"/>
    </source>
</evidence>
<gene>
    <name evidence="5" type="ordered locus">Acid345_3825</name>
</gene>
<reference evidence="5 6" key="1">
    <citation type="journal article" date="2009" name="Appl. Environ. Microbiol.">
        <title>Three genomes from the phylum Acidobacteria provide insight into the lifestyles of these microorganisms in soils.</title>
        <authorList>
            <person name="Ward N.L."/>
            <person name="Challacombe J.F."/>
            <person name="Janssen P.H."/>
            <person name="Henrissat B."/>
            <person name="Coutinho P.M."/>
            <person name="Wu M."/>
            <person name="Xie G."/>
            <person name="Haft D.H."/>
            <person name="Sait M."/>
            <person name="Badger J."/>
            <person name="Barabote R.D."/>
            <person name="Bradley B."/>
            <person name="Brettin T.S."/>
            <person name="Brinkac L.M."/>
            <person name="Bruce D."/>
            <person name="Creasy T."/>
            <person name="Daugherty S.C."/>
            <person name="Davidsen T.M."/>
            <person name="DeBoy R.T."/>
            <person name="Detter J.C."/>
            <person name="Dodson R.J."/>
            <person name="Durkin A.S."/>
            <person name="Ganapathy A."/>
            <person name="Gwinn-Giglio M."/>
            <person name="Han C.S."/>
            <person name="Khouri H."/>
            <person name="Kiss H."/>
            <person name="Kothari S.P."/>
            <person name="Madupu R."/>
            <person name="Nelson K.E."/>
            <person name="Nelson W.C."/>
            <person name="Paulsen I."/>
            <person name="Penn K."/>
            <person name="Ren Q."/>
            <person name="Rosovitz M.J."/>
            <person name="Selengut J.D."/>
            <person name="Shrivastava S."/>
            <person name="Sullivan S.A."/>
            <person name="Tapia R."/>
            <person name="Thompson L.S."/>
            <person name="Watkins K.L."/>
            <person name="Yang Q."/>
            <person name="Yu C."/>
            <person name="Zafar N."/>
            <person name="Zhou L."/>
            <person name="Kuske C.R."/>
        </authorList>
    </citation>
    <scope>NUCLEOTIDE SEQUENCE [LARGE SCALE GENOMIC DNA]</scope>
    <source>
        <strain evidence="5 6">Ellin345</strain>
    </source>
</reference>
<dbReference type="PANTHER" id="PTHR10344">
    <property type="entry name" value="THYMIDYLATE KINASE"/>
    <property type="match status" value="1"/>
</dbReference>
<dbReference type="GO" id="GO:0006233">
    <property type="term" value="P:dTDP biosynthetic process"/>
    <property type="evidence" value="ECO:0007669"/>
    <property type="project" value="TreeGrafter"/>
</dbReference>
<dbReference type="eggNOG" id="COG0125">
    <property type="taxonomic scope" value="Bacteria"/>
</dbReference>
<dbReference type="STRING" id="204669.Acid345_3825"/>
<dbReference type="PANTHER" id="PTHR10344:SF4">
    <property type="entry name" value="UMP-CMP KINASE 2, MITOCHONDRIAL"/>
    <property type="match status" value="1"/>
</dbReference>
<dbReference type="EMBL" id="CP000360">
    <property type="protein sequence ID" value="ABF42825.1"/>
    <property type="molecule type" value="Genomic_DNA"/>
</dbReference>
<comment type="similarity">
    <text evidence="1">Belongs to the thymidylate kinase family.</text>
</comment>
<keyword evidence="5" id="KW-0808">Transferase</keyword>
<dbReference type="RefSeq" id="WP_011524624.1">
    <property type="nucleotide sequence ID" value="NC_008009.1"/>
</dbReference>
<accession>Q1IJX5</accession>
<dbReference type="InterPro" id="IPR039430">
    <property type="entry name" value="Thymidylate_kin-like_dom"/>
</dbReference>
<dbReference type="SUPFAM" id="SSF52540">
    <property type="entry name" value="P-loop containing nucleoside triphosphate hydrolases"/>
    <property type="match status" value="1"/>
</dbReference>
<protein>
    <submittedName>
        <fullName evidence="5">Thymidylate kinase-like protein</fullName>
    </submittedName>
</protein>
<feature type="domain" description="Thymidylate kinase-like" evidence="4">
    <location>
        <begin position="99"/>
        <end position="209"/>
    </location>
</feature>
<keyword evidence="3" id="KW-0067">ATP-binding</keyword>
<name>Q1IJX5_KORVE</name>
<dbReference type="GO" id="GO:0006235">
    <property type="term" value="P:dTTP biosynthetic process"/>
    <property type="evidence" value="ECO:0007669"/>
    <property type="project" value="TreeGrafter"/>
</dbReference>
<dbReference type="GO" id="GO:0006227">
    <property type="term" value="P:dUDP biosynthetic process"/>
    <property type="evidence" value="ECO:0007669"/>
    <property type="project" value="TreeGrafter"/>
</dbReference>
<dbReference type="Pfam" id="PF02223">
    <property type="entry name" value="Thymidylate_kin"/>
    <property type="match status" value="1"/>
</dbReference>
<keyword evidence="2" id="KW-0547">Nucleotide-binding</keyword>
<dbReference type="Proteomes" id="UP000002432">
    <property type="component" value="Chromosome"/>
</dbReference>
<evidence type="ECO:0000313" key="6">
    <source>
        <dbReference type="Proteomes" id="UP000002432"/>
    </source>
</evidence>
<dbReference type="HOGENOM" id="CLU_1281341_0_0_0"/>
<dbReference type="EnsemblBacteria" id="ABF42825">
    <property type="protein sequence ID" value="ABF42825"/>
    <property type="gene ID" value="Acid345_3825"/>
</dbReference>
<organism evidence="5 6">
    <name type="scientific">Koribacter versatilis (strain Ellin345)</name>
    <dbReference type="NCBI Taxonomy" id="204669"/>
    <lineage>
        <taxon>Bacteria</taxon>
        <taxon>Pseudomonadati</taxon>
        <taxon>Acidobacteriota</taxon>
        <taxon>Terriglobia</taxon>
        <taxon>Terriglobales</taxon>
        <taxon>Candidatus Korobacteraceae</taxon>
        <taxon>Candidatus Korobacter</taxon>
    </lineage>
</organism>
<evidence type="ECO:0000259" key="4">
    <source>
        <dbReference type="Pfam" id="PF02223"/>
    </source>
</evidence>
<evidence type="ECO:0000256" key="1">
    <source>
        <dbReference type="ARBA" id="ARBA00009776"/>
    </source>
</evidence>
<dbReference type="GO" id="GO:0005524">
    <property type="term" value="F:ATP binding"/>
    <property type="evidence" value="ECO:0007669"/>
    <property type="project" value="UniProtKB-KW"/>
</dbReference>